<protein>
    <submittedName>
        <fullName evidence="4">Uncharacterized protein</fullName>
    </submittedName>
</protein>
<reference evidence="5" key="1">
    <citation type="journal article" date="2019" name="Int. J. Syst. Evol. Microbiol.">
        <title>The Global Catalogue of Microorganisms (GCM) 10K type strain sequencing project: providing services to taxonomists for standard genome sequencing and annotation.</title>
        <authorList>
            <consortium name="The Broad Institute Genomics Platform"/>
            <consortium name="The Broad Institute Genome Sequencing Center for Infectious Disease"/>
            <person name="Wu L."/>
            <person name="Ma J."/>
        </authorList>
    </citation>
    <scope>NUCLEOTIDE SEQUENCE [LARGE SCALE GENOMIC DNA]</scope>
    <source>
        <strain evidence="5">CCUG 57942</strain>
    </source>
</reference>
<evidence type="ECO:0000256" key="1">
    <source>
        <dbReference type="SAM" id="MobiDB-lite"/>
    </source>
</evidence>
<evidence type="ECO:0000313" key="4">
    <source>
        <dbReference type="EMBL" id="MFD2159866.1"/>
    </source>
</evidence>
<dbReference type="PROSITE" id="PS51257">
    <property type="entry name" value="PROKAR_LIPOPROTEIN"/>
    <property type="match status" value="1"/>
</dbReference>
<evidence type="ECO:0000256" key="2">
    <source>
        <dbReference type="SAM" id="Phobius"/>
    </source>
</evidence>
<feature type="signal peptide" evidence="3">
    <location>
        <begin position="1"/>
        <end position="21"/>
    </location>
</feature>
<dbReference type="Proteomes" id="UP001597389">
    <property type="component" value="Unassembled WGS sequence"/>
</dbReference>
<keyword evidence="2" id="KW-0472">Membrane</keyword>
<proteinExistence type="predicted"/>
<sequence length="376" mass="41085">MTRKALKFFTTLLTLAGIAYACQVPVFRYALERWETDKYALYLVTPKPLSAEQTQLAEKIIAAQDTTNFELNSIVLEGLSERELWQLPEIDTSITEPTLMLFAPAKTQQTKPLYTTSFTGSGFQQLVTSPVRKQLVKKLIAGTSCIWIVIHNNKPQEALAIQQDLDKHLAKIETKIEIADAVVETDERHTIDDSTDLDDVLRSSIPLKIEFGSLILDANDPAEAAFLATLFPSGVDAVKDTSVLVPIFGRGRFLAPLPADKVSYDTLLNGCQYLCGACSCQVKEQNPGADLLIQEDWAKYLTAGLAVVDKELPPLSGVAEITDQNAPSATPASPEQLANQPESKPETTHTMLITLAALVLLGLIGGSIFILRKSSQ</sequence>
<evidence type="ECO:0000313" key="5">
    <source>
        <dbReference type="Proteomes" id="UP001597389"/>
    </source>
</evidence>
<keyword evidence="2" id="KW-0812">Transmembrane</keyword>
<dbReference type="EMBL" id="JBHUJB010000054">
    <property type="protein sequence ID" value="MFD2159866.1"/>
    <property type="molecule type" value="Genomic_DNA"/>
</dbReference>
<comment type="caution">
    <text evidence="4">The sequence shown here is derived from an EMBL/GenBank/DDBJ whole genome shotgun (WGS) entry which is preliminary data.</text>
</comment>
<keyword evidence="5" id="KW-1185">Reference proteome</keyword>
<gene>
    <name evidence="4" type="ORF">ACFSW8_13240</name>
</gene>
<feature type="chain" id="PRO_5047109074" evidence="3">
    <location>
        <begin position="22"/>
        <end position="376"/>
    </location>
</feature>
<keyword evidence="2" id="KW-1133">Transmembrane helix</keyword>
<feature type="compositionally biased region" description="Polar residues" evidence="1">
    <location>
        <begin position="324"/>
        <end position="342"/>
    </location>
</feature>
<dbReference type="RefSeq" id="WP_377090999.1">
    <property type="nucleotide sequence ID" value="NZ_JBHSJL010000014.1"/>
</dbReference>
<evidence type="ECO:0000256" key="3">
    <source>
        <dbReference type="SAM" id="SignalP"/>
    </source>
</evidence>
<feature type="transmembrane region" description="Helical" evidence="2">
    <location>
        <begin position="351"/>
        <end position="371"/>
    </location>
</feature>
<keyword evidence="3" id="KW-0732">Signal</keyword>
<name>A0ABW4ZD04_9BACT</name>
<organism evidence="4 5">
    <name type="scientific">Rubritalea tangerina</name>
    <dbReference type="NCBI Taxonomy" id="430798"/>
    <lineage>
        <taxon>Bacteria</taxon>
        <taxon>Pseudomonadati</taxon>
        <taxon>Verrucomicrobiota</taxon>
        <taxon>Verrucomicrobiia</taxon>
        <taxon>Verrucomicrobiales</taxon>
        <taxon>Rubritaleaceae</taxon>
        <taxon>Rubritalea</taxon>
    </lineage>
</organism>
<feature type="region of interest" description="Disordered" evidence="1">
    <location>
        <begin position="324"/>
        <end position="345"/>
    </location>
</feature>
<accession>A0ABW4ZD04</accession>